<evidence type="ECO:0000256" key="1">
    <source>
        <dbReference type="ARBA" id="ARBA00023015"/>
    </source>
</evidence>
<name>A0ABY9RQU4_9ACTN</name>
<evidence type="ECO:0000259" key="4">
    <source>
        <dbReference type="PROSITE" id="PS50043"/>
    </source>
</evidence>
<keyword evidence="1" id="KW-0805">Transcription regulation</keyword>
<dbReference type="Gene3D" id="1.10.10.10">
    <property type="entry name" value="Winged helix-like DNA-binding domain superfamily/Winged helix DNA-binding domain"/>
    <property type="match status" value="1"/>
</dbReference>
<evidence type="ECO:0000313" key="5">
    <source>
        <dbReference type="EMBL" id="WMX43604.1"/>
    </source>
</evidence>
<feature type="domain" description="HTH luxR-type" evidence="4">
    <location>
        <begin position="294"/>
        <end position="360"/>
    </location>
</feature>
<evidence type="ECO:0000256" key="2">
    <source>
        <dbReference type="ARBA" id="ARBA00023125"/>
    </source>
</evidence>
<dbReference type="InterPro" id="IPR000792">
    <property type="entry name" value="Tscrpt_reg_LuxR_C"/>
</dbReference>
<protein>
    <submittedName>
        <fullName evidence="5">Helix-turn-helix transcriptional regulator</fullName>
    </submittedName>
</protein>
<dbReference type="CDD" id="cd06170">
    <property type="entry name" value="LuxR_C_like"/>
    <property type="match status" value="1"/>
</dbReference>
<dbReference type="EMBL" id="CP133762">
    <property type="protein sequence ID" value="WMX43604.1"/>
    <property type="molecule type" value="Genomic_DNA"/>
</dbReference>
<proteinExistence type="predicted"/>
<dbReference type="Pfam" id="PF00196">
    <property type="entry name" value="GerE"/>
    <property type="match status" value="1"/>
</dbReference>
<organism evidence="5 6">
    <name type="scientific">Streptomyces roseicoloratus</name>
    <dbReference type="NCBI Taxonomy" id="2508722"/>
    <lineage>
        <taxon>Bacteria</taxon>
        <taxon>Bacillati</taxon>
        <taxon>Actinomycetota</taxon>
        <taxon>Actinomycetes</taxon>
        <taxon>Kitasatosporales</taxon>
        <taxon>Streptomycetaceae</taxon>
        <taxon>Streptomyces</taxon>
    </lineage>
</organism>
<dbReference type="InterPro" id="IPR016032">
    <property type="entry name" value="Sig_transdc_resp-reg_C-effctor"/>
</dbReference>
<evidence type="ECO:0000256" key="3">
    <source>
        <dbReference type="ARBA" id="ARBA00023163"/>
    </source>
</evidence>
<dbReference type="PRINTS" id="PR00038">
    <property type="entry name" value="HTHLUXR"/>
</dbReference>
<evidence type="ECO:0000313" key="6">
    <source>
        <dbReference type="Proteomes" id="UP001250858"/>
    </source>
</evidence>
<dbReference type="SMART" id="SM00421">
    <property type="entry name" value="HTH_LUXR"/>
    <property type="match status" value="1"/>
</dbReference>
<dbReference type="Proteomes" id="UP001250858">
    <property type="component" value="Chromosome"/>
</dbReference>
<dbReference type="SUPFAM" id="SSF46894">
    <property type="entry name" value="C-terminal effector domain of the bipartite response regulators"/>
    <property type="match status" value="1"/>
</dbReference>
<sequence length="388" mass="42380">MTSSERNAPNALNATSLGRARARIERLCRELPDAITLFARLNGIIPAVVPVDGVCGLTLDPATLLHTGGYHEKGVPHSHLLRLLEIEYGEEDVNQFPELVRSDRTAAGLWQATRRRPHGSARYRDVYQPVGMGDELRVLLRDQRAVWGALILHRGGDRPPFTVEETAAVEALVSAVTQGLRRSYLRHDATVAGTEAPGAAGLLTFDPDGGLDRITAGGQWCLDQLGGAPSPTAAARISQPLLHMCAKARRTGEASVRVRGRSGRWLSLVATRVDKEGRVAVIIQPSHPEHTVGIMMEAYGLTPREQQVAQLVIYGMTDTEIAKRLTISTHTVRDHLKKVFDRTGTNGRSQLLHILYFAHYRPDIEAGRAMGTSGWFTAAGSDPTQPLR</sequence>
<keyword evidence="6" id="KW-1185">Reference proteome</keyword>
<dbReference type="PROSITE" id="PS50043">
    <property type="entry name" value="HTH_LUXR_2"/>
    <property type="match status" value="1"/>
</dbReference>
<dbReference type="PANTHER" id="PTHR44688:SF16">
    <property type="entry name" value="DNA-BINDING TRANSCRIPTIONAL ACTIVATOR DEVR_DOSR"/>
    <property type="match status" value="1"/>
</dbReference>
<keyword evidence="3" id="KW-0804">Transcription</keyword>
<dbReference type="RefSeq" id="WP_309547551.1">
    <property type="nucleotide sequence ID" value="NZ_CP133762.1"/>
</dbReference>
<dbReference type="InterPro" id="IPR036388">
    <property type="entry name" value="WH-like_DNA-bd_sf"/>
</dbReference>
<reference evidence="5 6" key="1">
    <citation type="submission" date="2023-09" db="EMBL/GenBank/DDBJ databases">
        <title>Complete genome of Streptomyces roseicoloratus T14.</title>
        <authorList>
            <person name="Bashizi T."/>
            <person name="Kim M.-J."/>
            <person name="Lee G."/>
            <person name="Tagele S.B."/>
            <person name="Shin J.-H."/>
        </authorList>
    </citation>
    <scope>NUCLEOTIDE SEQUENCE [LARGE SCALE GENOMIC DNA]</scope>
    <source>
        <strain evidence="5 6">T14</strain>
    </source>
</reference>
<gene>
    <name evidence="5" type="ORF">RGF97_00175</name>
</gene>
<keyword evidence="2" id="KW-0238">DNA-binding</keyword>
<accession>A0ABY9RQU4</accession>
<dbReference type="PANTHER" id="PTHR44688">
    <property type="entry name" value="DNA-BINDING TRANSCRIPTIONAL ACTIVATOR DEVR_DOSR"/>
    <property type="match status" value="1"/>
</dbReference>